<dbReference type="FunFam" id="3.30.160.60:FF:001601">
    <property type="entry name" value="Uncharacterized protein, isoform A"/>
    <property type="match status" value="1"/>
</dbReference>
<comment type="subcellular location">
    <subcellularLocation>
        <location evidence="1">Nucleus</location>
    </subcellularLocation>
</comment>
<feature type="domain" description="C2H2-type" evidence="10">
    <location>
        <begin position="411"/>
        <end position="438"/>
    </location>
</feature>
<reference evidence="11" key="2">
    <citation type="submission" date="2017-10" db="EMBL/GenBank/DDBJ databases">
        <title>Ladona fulva Genome sequencing and assembly.</title>
        <authorList>
            <person name="Murali S."/>
            <person name="Richards S."/>
            <person name="Bandaranaike D."/>
            <person name="Bellair M."/>
            <person name="Blankenburg K."/>
            <person name="Chao H."/>
            <person name="Dinh H."/>
            <person name="Doddapaneni H."/>
            <person name="Dugan-Rocha S."/>
            <person name="Elkadiri S."/>
            <person name="Gnanaolivu R."/>
            <person name="Hernandez B."/>
            <person name="Skinner E."/>
            <person name="Javaid M."/>
            <person name="Lee S."/>
            <person name="Li M."/>
            <person name="Ming W."/>
            <person name="Munidasa M."/>
            <person name="Muniz J."/>
            <person name="Nguyen L."/>
            <person name="Hughes D."/>
            <person name="Osuji N."/>
            <person name="Pu L.-L."/>
            <person name="Puazo M."/>
            <person name="Qu C."/>
            <person name="Quiroz J."/>
            <person name="Raj R."/>
            <person name="Weissenberger G."/>
            <person name="Xin Y."/>
            <person name="Zou X."/>
            <person name="Han Y."/>
            <person name="Worley K."/>
            <person name="Muzny D."/>
            <person name="Gibbs R."/>
        </authorList>
    </citation>
    <scope>NUCLEOTIDE SEQUENCE</scope>
    <source>
        <strain evidence="11">Sampled in the wild</strain>
    </source>
</reference>
<dbReference type="Gene3D" id="3.30.160.60">
    <property type="entry name" value="Classic Zinc Finger"/>
    <property type="match status" value="9"/>
</dbReference>
<keyword evidence="5 9" id="KW-0863">Zinc-finger</keyword>
<evidence type="ECO:0000313" key="12">
    <source>
        <dbReference type="Proteomes" id="UP000792457"/>
    </source>
</evidence>
<evidence type="ECO:0000259" key="10">
    <source>
        <dbReference type="PROSITE" id="PS50157"/>
    </source>
</evidence>
<keyword evidence="4" id="KW-0677">Repeat</keyword>
<comment type="caution">
    <text evidence="11">The sequence shown here is derived from an EMBL/GenBank/DDBJ whole genome shotgun (WGS) entry which is preliminary data.</text>
</comment>
<feature type="domain" description="C2H2-type" evidence="10">
    <location>
        <begin position="383"/>
        <end position="410"/>
    </location>
</feature>
<dbReference type="Proteomes" id="UP000792457">
    <property type="component" value="Unassembled WGS sequence"/>
</dbReference>
<evidence type="ECO:0000256" key="3">
    <source>
        <dbReference type="ARBA" id="ARBA00022723"/>
    </source>
</evidence>
<dbReference type="OrthoDB" id="6484548at2759"/>
<gene>
    <name evidence="11" type="ORF">J437_LFUL014275</name>
</gene>
<reference evidence="11" key="1">
    <citation type="submission" date="2013-04" db="EMBL/GenBank/DDBJ databases">
        <authorList>
            <person name="Qu J."/>
            <person name="Murali S.C."/>
            <person name="Bandaranaike D."/>
            <person name="Bellair M."/>
            <person name="Blankenburg K."/>
            <person name="Chao H."/>
            <person name="Dinh H."/>
            <person name="Doddapaneni H."/>
            <person name="Downs B."/>
            <person name="Dugan-Rocha S."/>
            <person name="Elkadiri S."/>
            <person name="Gnanaolivu R.D."/>
            <person name="Hernandez B."/>
            <person name="Javaid M."/>
            <person name="Jayaseelan J.C."/>
            <person name="Lee S."/>
            <person name="Li M."/>
            <person name="Ming W."/>
            <person name="Munidasa M."/>
            <person name="Muniz J."/>
            <person name="Nguyen L."/>
            <person name="Ongeri F."/>
            <person name="Osuji N."/>
            <person name="Pu L.-L."/>
            <person name="Puazo M."/>
            <person name="Qu C."/>
            <person name="Quiroz J."/>
            <person name="Raj R."/>
            <person name="Weissenberger G."/>
            <person name="Xin Y."/>
            <person name="Zou X."/>
            <person name="Han Y."/>
            <person name="Richards S."/>
            <person name="Worley K."/>
            <person name="Muzny D."/>
            <person name="Gibbs R."/>
        </authorList>
    </citation>
    <scope>NUCLEOTIDE SEQUENCE</scope>
    <source>
        <strain evidence="11">Sampled in the wild</strain>
    </source>
</reference>
<dbReference type="FunFam" id="3.30.160.60:FF:000448">
    <property type="entry name" value="RE1-silencing transcription factor A"/>
    <property type="match status" value="1"/>
</dbReference>
<evidence type="ECO:0000313" key="11">
    <source>
        <dbReference type="EMBL" id="KAG8235275.1"/>
    </source>
</evidence>
<protein>
    <recommendedName>
        <fullName evidence="10">C2H2-type domain-containing protein</fullName>
    </recommendedName>
</protein>
<feature type="domain" description="C2H2-type" evidence="10">
    <location>
        <begin position="241"/>
        <end position="263"/>
    </location>
</feature>
<feature type="domain" description="C2H2-type" evidence="10">
    <location>
        <begin position="213"/>
        <end position="240"/>
    </location>
</feature>
<dbReference type="InterPro" id="IPR050589">
    <property type="entry name" value="Ikaros_C2H2-ZF"/>
</dbReference>
<dbReference type="PROSITE" id="PS50157">
    <property type="entry name" value="ZINC_FINGER_C2H2_2"/>
    <property type="match status" value="10"/>
</dbReference>
<sequence length="534" mass="62645">MDTKVEATEESEVLSDPVILADGCEVKLEVNYNEYHHSEITYETVNGEKELEDEEVELWPQEEGLYIKKERNACSDLRRWKVPKKDCDTDVEEEESGEECVVEIKTEAVEDKGEYLSCHHCGEKRKTKNELKQHIYSKHLSLFVDDHREANGEDKEKKCIFCNKDFESKSSLVLHMRTHTGVKPFQCNICGYSAAQKALVLIHLRKHTGEKPFSCSFCEFSCLTETLLRRHMVHHPGKEPFNCNMCEFSSSKKSQLRNHMLVHNRVISRQYKCDFCMYSTSKITFLRRHMLRHSEDKRFKCNMCESSFLLKTQLRAHMIEHTGLKPFKCNFCDYRALYKSRIQRHTRCHTGEKPFKCNLCDYSSSNMSTLRAHIVRHTDEKPFKCDLCEYASSRKQNLRCHIRLHTGEKPFKCKYCKYRTSMSAYLKIHTRIHTGERPFKCEICEFSSIHSKMHFFGLIVSGGNPFLFVKHWSAFDESHGRNESIENIQMRVLVSSNDYGTGCKYHSLRGQYNDIGDLYGIKFFVTFTNLFRHD</sequence>
<keyword evidence="7" id="KW-0238">DNA-binding</keyword>
<dbReference type="Pfam" id="PF00096">
    <property type="entry name" value="zf-C2H2"/>
    <property type="match status" value="3"/>
</dbReference>
<keyword evidence="3" id="KW-0479">Metal-binding</keyword>
<evidence type="ECO:0000256" key="6">
    <source>
        <dbReference type="ARBA" id="ARBA00022833"/>
    </source>
</evidence>
<dbReference type="EMBL" id="KZ308894">
    <property type="protein sequence ID" value="KAG8235275.1"/>
    <property type="molecule type" value="Genomic_DNA"/>
</dbReference>
<keyword evidence="6" id="KW-0862">Zinc</keyword>
<proteinExistence type="inferred from homology"/>
<dbReference type="PROSITE" id="PS00028">
    <property type="entry name" value="ZINC_FINGER_C2H2_1"/>
    <property type="match status" value="3"/>
</dbReference>
<dbReference type="AlphaFoldDB" id="A0A8K0KKE7"/>
<feature type="domain" description="C2H2-type" evidence="10">
    <location>
        <begin position="327"/>
        <end position="354"/>
    </location>
</feature>
<feature type="domain" description="C2H2-type" evidence="10">
    <location>
        <begin position="185"/>
        <end position="212"/>
    </location>
</feature>
<dbReference type="FunFam" id="3.30.160.60:FF:000614">
    <property type="entry name" value="Zinc finger protein 142"/>
    <property type="match status" value="1"/>
</dbReference>
<dbReference type="PANTHER" id="PTHR24404:SF114">
    <property type="entry name" value="KLUMPFUSS, ISOFORM B-RELATED"/>
    <property type="match status" value="1"/>
</dbReference>
<keyword evidence="12" id="KW-1185">Reference proteome</keyword>
<evidence type="ECO:0000256" key="1">
    <source>
        <dbReference type="ARBA" id="ARBA00004123"/>
    </source>
</evidence>
<dbReference type="FunFam" id="3.30.160.60:FF:000446">
    <property type="entry name" value="Zinc finger protein"/>
    <property type="match status" value="2"/>
</dbReference>
<dbReference type="GO" id="GO:0008270">
    <property type="term" value="F:zinc ion binding"/>
    <property type="evidence" value="ECO:0007669"/>
    <property type="project" value="UniProtKB-KW"/>
</dbReference>
<evidence type="ECO:0000256" key="2">
    <source>
        <dbReference type="ARBA" id="ARBA00007746"/>
    </source>
</evidence>
<evidence type="ECO:0000256" key="8">
    <source>
        <dbReference type="ARBA" id="ARBA00023242"/>
    </source>
</evidence>
<feature type="domain" description="C2H2-type" evidence="10">
    <location>
        <begin position="157"/>
        <end position="184"/>
    </location>
</feature>
<evidence type="ECO:0000256" key="9">
    <source>
        <dbReference type="PROSITE-ProRule" id="PRU00042"/>
    </source>
</evidence>
<organism evidence="11 12">
    <name type="scientific">Ladona fulva</name>
    <name type="common">Scarce chaser dragonfly</name>
    <name type="synonym">Libellula fulva</name>
    <dbReference type="NCBI Taxonomy" id="123851"/>
    <lineage>
        <taxon>Eukaryota</taxon>
        <taxon>Metazoa</taxon>
        <taxon>Ecdysozoa</taxon>
        <taxon>Arthropoda</taxon>
        <taxon>Hexapoda</taxon>
        <taxon>Insecta</taxon>
        <taxon>Pterygota</taxon>
        <taxon>Palaeoptera</taxon>
        <taxon>Odonata</taxon>
        <taxon>Epiprocta</taxon>
        <taxon>Anisoptera</taxon>
        <taxon>Libelluloidea</taxon>
        <taxon>Libellulidae</taxon>
        <taxon>Ladona</taxon>
    </lineage>
</organism>
<dbReference type="SMART" id="SM00355">
    <property type="entry name" value="ZnF_C2H2"/>
    <property type="match status" value="12"/>
</dbReference>
<dbReference type="GO" id="GO:0000978">
    <property type="term" value="F:RNA polymerase II cis-regulatory region sequence-specific DNA binding"/>
    <property type="evidence" value="ECO:0007669"/>
    <property type="project" value="TreeGrafter"/>
</dbReference>
<accession>A0A8K0KKE7</accession>
<dbReference type="PANTHER" id="PTHR24404">
    <property type="entry name" value="ZINC FINGER PROTEIN"/>
    <property type="match status" value="1"/>
</dbReference>
<evidence type="ECO:0000256" key="4">
    <source>
        <dbReference type="ARBA" id="ARBA00022737"/>
    </source>
</evidence>
<comment type="similarity">
    <text evidence="2">Belongs to the hunchback C2H2-type zinc-finger protein family.</text>
</comment>
<name>A0A8K0KKE7_LADFU</name>
<dbReference type="FunFam" id="3.30.160.60:FF:001818">
    <property type="entry name" value="GDNF-inducible zinc finger protein 1 isoform X1"/>
    <property type="match status" value="1"/>
</dbReference>
<dbReference type="InterPro" id="IPR013087">
    <property type="entry name" value="Znf_C2H2_type"/>
</dbReference>
<feature type="domain" description="C2H2-type" evidence="10">
    <location>
        <begin position="299"/>
        <end position="326"/>
    </location>
</feature>
<dbReference type="SUPFAM" id="SSF57667">
    <property type="entry name" value="beta-beta-alpha zinc fingers"/>
    <property type="match status" value="5"/>
</dbReference>
<dbReference type="GO" id="GO:0005634">
    <property type="term" value="C:nucleus"/>
    <property type="evidence" value="ECO:0007669"/>
    <property type="project" value="UniProtKB-SubCell"/>
</dbReference>
<evidence type="ECO:0000256" key="5">
    <source>
        <dbReference type="ARBA" id="ARBA00022771"/>
    </source>
</evidence>
<dbReference type="InterPro" id="IPR036236">
    <property type="entry name" value="Znf_C2H2_sf"/>
</dbReference>
<feature type="domain" description="C2H2-type" evidence="10">
    <location>
        <begin position="355"/>
        <end position="382"/>
    </location>
</feature>
<dbReference type="GO" id="GO:0003700">
    <property type="term" value="F:DNA-binding transcription factor activity"/>
    <property type="evidence" value="ECO:0007669"/>
    <property type="project" value="TreeGrafter"/>
</dbReference>
<feature type="domain" description="C2H2-type" evidence="10">
    <location>
        <begin position="271"/>
        <end position="298"/>
    </location>
</feature>
<dbReference type="GO" id="GO:0006357">
    <property type="term" value="P:regulation of transcription by RNA polymerase II"/>
    <property type="evidence" value="ECO:0007669"/>
    <property type="project" value="TreeGrafter"/>
</dbReference>
<keyword evidence="8" id="KW-0539">Nucleus</keyword>
<evidence type="ECO:0000256" key="7">
    <source>
        <dbReference type="ARBA" id="ARBA00023125"/>
    </source>
</evidence>